<gene>
    <name evidence="1" type="ORF">NCTC8782_01536</name>
</gene>
<dbReference type="Proteomes" id="UP000255286">
    <property type="component" value="Unassembled WGS sequence"/>
</dbReference>
<proteinExistence type="predicted"/>
<reference evidence="1 2" key="1">
    <citation type="submission" date="2018-06" db="EMBL/GenBank/DDBJ databases">
        <authorList>
            <consortium name="Pathogen Informatics"/>
            <person name="Doyle S."/>
        </authorList>
    </citation>
    <scope>NUCLEOTIDE SEQUENCE [LARGE SCALE GENOMIC DNA]</scope>
    <source>
        <strain evidence="1 2">NCTC8782</strain>
    </source>
</reference>
<dbReference type="EMBL" id="UIGT01000001">
    <property type="protein sequence ID" value="SUX79018.1"/>
    <property type="molecule type" value="Genomic_DNA"/>
</dbReference>
<name>A0A9Q7ZNC0_9ENTR</name>
<comment type="caution">
    <text evidence="1">The sequence shown here is derived from an EMBL/GenBank/DDBJ whole genome shotgun (WGS) entry which is preliminary data.</text>
</comment>
<protein>
    <submittedName>
        <fullName evidence="1">Uncharacterized protein</fullName>
    </submittedName>
</protein>
<sequence length="43" mass="5080">MRQWKREMCFEMPDGDWRLIRPTVNDVGRISAAHQAFLDMLTG</sequence>
<organism evidence="1 2">
    <name type="scientific">Citrobacter youngae</name>
    <dbReference type="NCBI Taxonomy" id="133448"/>
    <lineage>
        <taxon>Bacteria</taxon>
        <taxon>Pseudomonadati</taxon>
        <taxon>Pseudomonadota</taxon>
        <taxon>Gammaproteobacteria</taxon>
        <taxon>Enterobacterales</taxon>
        <taxon>Enterobacteriaceae</taxon>
        <taxon>Citrobacter</taxon>
        <taxon>Citrobacter freundii complex</taxon>
    </lineage>
</organism>
<dbReference type="AlphaFoldDB" id="A0A9Q7ZNC0"/>
<accession>A0A9Q7ZNC0</accession>
<evidence type="ECO:0000313" key="1">
    <source>
        <dbReference type="EMBL" id="SUX79018.1"/>
    </source>
</evidence>
<evidence type="ECO:0000313" key="2">
    <source>
        <dbReference type="Proteomes" id="UP000255286"/>
    </source>
</evidence>